<dbReference type="InterPro" id="IPR050256">
    <property type="entry name" value="Glycosyltransferase_2"/>
</dbReference>
<dbReference type="PANTHER" id="PTHR48090:SF1">
    <property type="entry name" value="PROPHAGE BACTOPRENOL GLUCOSYL TRANSFERASE HOMOLOG"/>
    <property type="match status" value="1"/>
</dbReference>
<feature type="domain" description="Glycosyltransferase 2-like" evidence="8">
    <location>
        <begin position="4"/>
        <end position="128"/>
    </location>
</feature>
<dbReference type="PANTHER" id="PTHR48090">
    <property type="entry name" value="UNDECAPRENYL-PHOSPHATE 4-DEOXY-4-FORMAMIDO-L-ARABINOSE TRANSFERASE-RELATED"/>
    <property type="match status" value="1"/>
</dbReference>
<dbReference type="SUPFAM" id="SSF53448">
    <property type="entry name" value="Nucleotide-diphospho-sugar transferases"/>
    <property type="match status" value="1"/>
</dbReference>
<dbReference type="Pfam" id="PF00535">
    <property type="entry name" value="Glycos_transf_2"/>
    <property type="match status" value="1"/>
</dbReference>
<feature type="transmembrane region" description="Helical" evidence="7">
    <location>
        <begin position="264"/>
        <end position="286"/>
    </location>
</feature>
<dbReference type="RefSeq" id="WP_123713097.1">
    <property type="nucleotide sequence ID" value="NZ_RKHR01000005.1"/>
</dbReference>
<keyword evidence="5 7" id="KW-1133">Transmembrane helix</keyword>
<comment type="subcellular location">
    <subcellularLocation>
        <location evidence="1">Membrane</location>
        <topology evidence="1">Multi-pass membrane protein</topology>
    </subcellularLocation>
</comment>
<evidence type="ECO:0000256" key="5">
    <source>
        <dbReference type="ARBA" id="ARBA00022989"/>
    </source>
</evidence>
<feature type="transmembrane region" description="Helical" evidence="7">
    <location>
        <begin position="230"/>
        <end position="252"/>
    </location>
</feature>
<organism evidence="9 10">
    <name type="scientific">Sinobacterium caligoides</name>
    <dbReference type="NCBI Taxonomy" id="933926"/>
    <lineage>
        <taxon>Bacteria</taxon>
        <taxon>Pseudomonadati</taxon>
        <taxon>Pseudomonadota</taxon>
        <taxon>Gammaproteobacteria</taxon>
        <taxon>Cellvibrionales</taxon>
        <taxon>Spongiibacteraceae</taxon>
        <taxon>Sinobacterium</taxon>
    </lineage>
</organism>
<name>A0A3N2DJX9_9GAMM</name>
<evidence type="ECO:0000256" key="4">
    <source>
        <dbReference type="ARBA" id="ARBA00022692"/>
    </source>
</evidence>
<keyword evidence="6 7" id="KW-0472">Membrane</keyword>
<accession>A0A3N2DJX9</accession>
<protein>
    <submittedName>
        <fullName evidence="9">Dolichol-phosphate mannosyltransferase</fullName>
    </submittedName>
</protein>
<evidence type="ECO:0000256" key="1">
    <source>
        <dbReference type="ARBA" id="ARBA00004141"/>
    </source>
</evidence>
<evidence type="ECO:0000256" key="7">
    <source>
        <dbReference type="SAM" id="Phobius"/>
    </source>
</evidence>
<dbReference type="InterPro" id="IPR001173">
    <property type="entry name" value="Glyco_trans_2-like"/>
</dbReference>
<dbReference type="AlphaFoldDB" id="A0A3N2DJX9"/>
<dbReference type="Proteomes" id="UP000275394">
    <property type="component" value="Unassembled WGS sequence"/>
</dbReference>
<dbReference type="CDD" id="cd04187">
    <property type="entry name" value="DPM1_like_bac"/>
    <property type="match status" value="1"/>
</dbReference>
<evidence type="ECO:0000256" key="6">
    <source>
        <dbReference type="ARBA" id="ARBA00023136"/>
    </source>
</evidence>
<evidence type="ECO:0000313" key="9">
    <source>
        <dbReference type="EMBL" id="ROS00114.1"/>
    </source>
</evidence>
<comment type="caution">
    <text evidence="9">The sequence shown here is derived from an EMBL/GenBank/DDBJ whole genome shotgun (WGS) entry which is preliminary data.</text>
</comment>
<keyword evidence="4 7" id="KW-0812">Transmembrane</keyword>
<dbReference type="OrthoDB" id="9811884at2"/>
<dbReference type="GO" id="GO:0016757">
    <property type="term" value="F:glycosyltransferase activity"/>
    <property type="evidence" value="ECO:0007669"/>
    <property type="project" value="UniProtKB-KW"/>
</dbReference>
<keyword evidence="2 9" id="KW-0328">Glycosyltransferase</keyword>
<keyword evidence="3 9" id="KW-0808">Transferase</keyword>
<evidence type="ECO:0000256" key="2">
    <source>
        <dbReference type="ARBA" id="ARBA00022676"/>
    </source>
</evidence>
<gene>
    <name evidence="9" type="ORF">EDC56_2750</name>
</gene>
<keyword evidence="10" id="KW-1185">Reference proteome</keyword>
<dbReference type="GO" id="GO:0005886">
    <property type="term" value="C:plasma membrane"/>
    <property type="evidence" value="ECO:0007669"/>
    <property type="project" value="TreeGrafter"/>
</dbReference>
<sequence>MITLVISAYNEAENIAETIAELRTVLGTLNIASYEIIVVDDHSTDNTFAIVEAFADTAVKCIYLSKRMGSHTAERVGLRYAQGDAVICMSADGQDGPESIELLLAKCREGYNLVWALRKNRDEGLAQRFCAYVFYKVLFFLTRTSNVDIDLSKADFYLLDRKVVDAVNRCTELNTSLFGLLVWCGFKQGAIEYVRGRRRSGRSKWSFSSKVDLALNWIVAFSGIPLRLTAYVGSLVSLAGFIYAIYIVYVALSGHPVEGWASLMVVVLILGGMNLMVLGIVGHYLWANIEETRSRPLYFIEKRTFGDE</sequence>
<proteinExistence type="predicted"/>
<evidence type="ECO:0000256" key="3">
    <source>
        <dbReference type="ARBA" id="ARBA00022679"/>
    </source>
</evidence>
<dbReference type="InterPro" id="IPR029044">
    <property type="entry name" value="Nucleotide-diphossugar_trans"/>
</dbReference>
<reference evidence="9 10" key="1">
    <citation type="submission" date="2018-11" db="EMBL/GenBank/DDBJ databases">
        <title>Genomic Encyclopedia of Type Strains, Phase IV (KMG-IV): sequencing the most valuable type-strain genomes for metagenomic binning, comparative biology and taxonomic classification.</title>
        <authorList>
            <person name="Goeker M."/>
        </authorList>
    </citation>
    <scope>NUCLEOTIDE SEQUENCE [LARGE SCALE GENOMIC DNA]</scope>
    <source>
        <strain evidence="9 10">DSM 100316</strain>
    </source>
</reference>
<evidence type="ECO:0000259" key="8">
    <source>
        <dbReference type="Pfam" id="PF00535"/>
    </source>
</evidence>
<dbReference type="Gene3D" id="3.90.550.10">
    <property type="entry name" value="Spore Coat Polysaccharide Biosynthesis Protein SpsA, Chain A"/>
    <property type="match status" value="1"/>
</dbReference>
<dbReference type="EMBL" id="RKHR01000005">
    <property type="protein sequence ID" value="ROS00114.1"/>
    <property type="molecule type" value="Genomic_DNA"/>
</dbReference>
<evidence type="ECO:0000313" key="10">
    <source>
        <dbReference type="Proteomes" id="UP000275394"/>
    </source>
</evidence>